<dbReference type="PANTHER" id="PTHR11365">
    <property type="entry name" value="5-OXOPROLINASE RELATED"/>
    <property type="match status" value="1"/>
</dbReference>
<sequence>MKLDPITFEVVNNALVGAAEQMAATILRTSYSTVIREMLDYSTAVFDLEGRIIAQSCRIPIHLNSMSRSLRTTLTEAFPIDSWSPGDIIVTNDPYKGGQHLPDVQTFLPVFSGAELIAICGTLGHHL</sequence>
<dbReference type="Pfam" id="PF02538">
    <property type="entry name" value="Hydantoinase_B"/>
    <property type="match status" value="1"/>
</dbReference>
<reference evidence="2" key="1">
    <citation type="submission" date="2018-05" db="EMBL/GenBank/DDBJ databases">
        <authorList>
            <person name="Lanie J.A."/>
            <person name="Ng W.-L."/>
            <person name="Kazmierczak K.M."/>
            <person name="Andrzejewski T.M."/>
            <person name="Davidsen T.M."/>
            <person name="Wayne K.J."/>
            <person name="Tettelin H."/>
            <person name="Glass J.I."/>
            <person name="Rusch D."/>
            <person name="Podicherti R."/>
            <person name="Tsui H.-C.T."/>
            <person name="Winkler M.E."/>
        </authorList>
    </citation>
    <scope>NUCLEOTIDE SEQUENCE</scope>
</reference>
<dbReference type="AlphaFoldDB" id="A0A383E288"/>
<dbReference type="GO" id="GO:0017168">
    <property type="term" value="F:5-oxoprolinase (ATP-hydrolyzing) activity"/>
    <property type="evidence" value="ECO:0007669"/>
    <property type="project" value="TreeGrafter"/>
</dbReference>
<evidence type="ECO:0000259" key="1">
    <source>
        <dbReference type="Pfam" id="PF02538"/>
    </source>
</evidence>
<dbReference type="PANTHER" id="PTHR11365:SF23">
    <property type="entry name" value="HYPOTHETICAL 5-OXOPROLINASE (EUROFUNG)-RELATED"/>
    <property type="match status" value="1"/>
</dbReference>
<organism evidence="2">
    <name type="scientific">marine metagenome</name>
    <dbReference type="NCBI Taxonomy" id="408172"/>
    <lineage>
        <taxon>unclassified sequences</taxon>
        <taxon>metagenomes</taxon>
        <taxon>ecological metagenomes</taxon>
    </lineage>
</organism>
<feature type="non-terminal residue" evidence="2">
    <location>
        <position position="127"/>
    </location>
</feature>
<dbReference type="EMBL" id="UINC01221965">
    <property type="protein sequence ID" value="SVE50530.1"/>
    <property type="molecule type" value="Genomic_DNA"/>
</dbReference>
<dbReference type="GO" id="GO:0006749">
    <property type="term" value="P:glutathione metabolic process"/>
    <property type="evidence" value="ECO:0007669"/>
    <property type="project" value="TreeGrafter"/>
</dbReference>
<dbReference type="InterPro" id="IPR045079">
    <property type="entry name" value="Oxoprolinase-like"/>
</dbReference>
<dbReference type="GO" id="GO:0005829">
    <property type="term" value="C:cytosol"/>
    <property type="evidence" value="ECO:0007669"/>
    <property type="project" value="TreeGrafter"/>
</dbReference>
<dbReference type="InterPro" id="IPR003692">
    <property type="entry name" value="Hydantoinase_B"/>
</dbReference>
<evidence type="ECO:0000313" key="2">
    <source>
        <dbReference type="EMBL" id="SVE50530.1"/>
    </source>
</evidence>
<proteinExistence type="predicted"/>
<protein>
    <recommendedName>
        <fullName evidence="1">Hydantoinase B/oxoprolinase domain-containing protein</fullName>
    </recommendedName>
</protein>
<accession>A0A383E288</accession>
<name>A0A383E288_9ZZZZ</name>
<feature type="domain" description="Hydantoinase B/oxoprolinase" evidence="1">
    <location>
        <begin position="4"/>
        <end position="126"/>
    </location>
</feature>
<gene>
    <name evidence="2" type="ORF">METZ01_LOCUS503384</name>
</gene>